<evidence type="ECO:0000313" key="3">
    <source>
        <dbReference type="Proteomes" id="UP000236449"/>
    </source>
</evidence>
<dbReference type="InterPro" id="IPR035919">
    <property type="entry name" value="EAL_sf"/>
</dbReference>
<name>A0A2J8I1V5_VIBDI</name>
<dbReference type="InterPro" id="IPR001633">
    <property type="entry name" value="EAL_dom"/>
</dbReference>
<dbReference type="CDD" id="cd01948">
    <property type="entry name" value="EAL"/>
    <property type="match status" value="1"/>
</dbReference>
<dbReference type="PANTHER" id="PTHR33121:SF78">
    <property type="entry name" value="CYCLIC DI-GMP PHOSPHODIESTERASE PDEH"/>
    <property type="match status" value="1"/>
</dbReference>
<comment type="caution">
    <text evidence="2">The sequence shown here is derived from an EMBL/GenBank/DDBJ whole genome shotgun (WGS) entry which is preliminary data.</text>
</comment>
<organism evidence="2 3">
    <name type="scientific">Vibrio diazotrophicus</name>
    <dbReference type="NCBI Taxonomy" id="685"/>
    <lineage>
        <taxon>Bacteria</taxon>
        <taxon>Pseudomonadati</taxon>
        <taxon>Pseudomonadota</taxon>
        <taxon>Gammaproteobacteria</taxon>
        <taxon>Vibrionales</taxon>
        <taxon>Vibrionaceae</taxon>
        <taxon>Vibrio</taxon>
    </lineage>
</organism>
<dbReference type="AlphaFoldDB" id="A0A2J8I1V5"/>
<accession>A0A2J8I1V5</accession>
<evidence type="ECO:0000313" key="2">
    <source>
        <dbReference type="EMBL" id="PNI04483.1"/>
    </source>
</evidence>
<dbReference type="PANTHER" id="PTHR33121">
    <property type="entry name" value="CYCLIC DI-GMP PHOSPHODIESTERASE PDEF"/>
    <property type="match status" value="1"/>
</dbReference>
<dbReference type="Pfam" id="PF00563">
    <property type="entry name" value="EAL"/>
    <property type="match status" value="1"/>
</dbReference>
<dbReference type="GO" id="GO:0071111">
    <property type="term" value="F:cyclic-guanylate-specific phosphodiesterase activity"/>
    <property type="evidence" value="ECO:0007669"/>
    <property type="project" value="InterPro"/>
</dbReference>
<feature type="domain" description="EAL" evidence="1">
    <location>
        <begin position="12"/>
        <end position="249"/>
    </location>
</feature>
<protein>
    <submittedName>
        <fullName evidence="2">Diguanylate phosphodiesterase</fullName>
    </submittedName>
</protein>
<gene>
    <name evidence="2" type="ORF">C1N32_11395</name>
</gene>
<dbReference type="SUPFAM" id="SSF141868">
    <property type="entry name" value="EAL domain-like"/>
    <property type="match status" value="1"/>
</dbReference>
<dbReference type="SMART" id="SM00052">
    <property type="entry name" value="EAL"/>
    <property type="match status" value="1"/>
</dbReference>
<evidence type="ECO:0000259" key="1">
    <source>
        <dbReference type="PROSITE" id="PS50883"/>
    </source>
</evidence>
<dbReference type="Proteomes" id="UP000236449">
    <property type="component" value="Unassembled WGS sequence"/>
</dbReference>
<dbReference type="InterPro" id="IPR050706">
    <property type="entry name" value="Cyclic-di-GMP_PDE-like"/>
</dbReference>
<dbReference type="OrthoDB" id="5868634at2"/>
<reference evidence="2 3" key="1">
    <citation type="submission" date="2018-01" db="EMBL/GenBank/DDBJ databases">
        <title>Draft genome sequences of six Vibrio diazotrophicus strains isolated from deep-sea sediments of the Baltic Sea.</title>
        <authorList>
            <person name="Castillo D."/>
            <person name="Vandieken V."/>
            <person name="Chiang O."/>
            <person name="Middelboe M."/>
        </authorList>
    </citation>
    <scope>NUCLEOTIDE SEQUENCE [LARGE SCALE GENOMIC DNA]</scope>
    <source>
        <strain evidence="2 3">60.27F</strain>
    </source>
</reference>
<proteinExistence type="predicted"/>
<dbReference type="EMBL" id="POSK01000007">
    <property type="protein sequence ID" value="PNI04483.1"/>
    <property type="molecule type" value="Genomic_DNA"/>
</dbReference>
<dbReference type="Gene3D" id="3.20.20.450">
    <property type="entry name" value="EAL domain"/>
    <property type="match status" value="1"/>
</dbReference>
<dbReference type="PROSITE" id="PS50883">
    <property type="entry name" value="EAL"/>
    <property type="match status" value="1"/>
</dbReference>
<sequence length="256" mass="29742">MIMELIMFSVENVKSGIIIKKGSTYAELDFLVQPIVDTESSEIKYFEVLSRVSKHSGEQLNSEDFFSEIDDEFIKLVSIHQIYYFQRHGIGKEFSINLTMSTLLDEQFILSLLSFKKKNFILEINDVNHDVRCTILLNNIAKLQRSGIKIWLDDYYHEYNSANLTFGLITWDRIKIDKSVLHHNSDVSLLADSIYYVLQPYCKDGLIFEGIESSFQHNVVKGENILGQGYYYAYPDTLNSFEDNTFQLKKDKNATY</sequence>